<dbReference type="PANTHER" id="PTHR10492">
    <property type="match status" value="1"/>
</dbReference>
<comment type="caution">
    <text evidence="2">The sequence shown here is derived from an EMBL/GenBank/DDBJ whole genome shotgun (WGS) entry which is preliminary data.</text>
</comment>
<dbReference type="AlphaFoldDB" id="A0A9R1VKQ0"/>
<organism evidence="2 3">
    <name type="scientific">Lactuca sativa</name>
    <name type="common">Garden lettuce</name>
    <dbReference type="NCBI Taxonomy" id="4236"/>
    <lineage>
        <taxon>Eukaryota</taxon>
        <taxon>Viridiplantae</taxon>
        <taxon>Streptophyta</taxon>
        <taxon>Embryophyta</taxon>
        <taxon>Tracheophyta</taxon>
        <taxon>Spermatophyta</taxon>
        <taxon>Magnoliopsida</taxon>
        <taxon>eudicotyledons</taxon>
        <taxon>Gunneridae</taxon>
        <taxon>Pentapetalae</taxon>
        <taxon>asterids</taxon>
        <taxon>campanulids</taxon>
        <taxon>Asterales</taxon>
        <taxon>Asteraceae</taxon>
        <taxon>Cichorioideae</taxon>
        <taxon>Cichorieae</taxon>
        <taxon>Lactucinae</taxon>
        <taxon>Lactuca</taxon>
    </lineage>
</organism>
<reference evidence="2 3" key="1">
    <citation type="journal article" date="2017" name="Nat. Commun.">
        <title>Genome assembly with in vitro proximity ligation data and whole-genome triplication in lettuce.</title>
        <authorList>
            <person name="Reyes-Chin-Wo S."/>
            <person name="Wang Z."/>
            <person name="Yang X."/>
            <person name="Kozik A."/>
            <person name="Arikit S."/>
            <person name="Song C."/>
            <person name="Xia L."/>
            <person name="Froenicke L."/>
            <person name="Lavelle D.O."/>
            <person name="Truco M.J."/>
            <person name="Xia R."/>
            <person name="Zhu S."/>
            <person name="Xu C."/>
            <person name="Xu H."/>
            <person name="Xu X."/>
            <person name="Cox K."/>
            <person name="Korf I."/>
            <person name="Meyers B.C."/>
            <person name="Michelmore R.W."/>
        </authorList>
    </citation>
    <scope>NUCLEOTIDE SEQUENCE [LARGE SCALE GENOMIC DNA]</scope>
    <source>
        <strain evidence="3">cv. Salinas</strain>
        <tissue evidence="2">Seedlings</tissue>
    </source>
</reference>
<dbReference type="Proteomes" id="UP000235145">
    <property type="component" value="Unassembled WGS sequence"/>
</dbReference>
<proteinExistence type="predicted"/>
<dbReference type="InterPro" id="IPR025476">
    <property type="entry name" value="Helitron_helicase-like"/>
</dbReference>
<name>A0A9R1VKQ0_LACSA</name>
<dbReference type="PANTHER" id="PTHR10492:SF96">
    <property type="entry name" value="ATP-DEPENDENT DNA HELICASE"/>
    <property type="match status" value="1"/>
</dbReference>
<evidence type="ECO:0000313" key="3">
    <source>
        <dbReference type="Proteomes" id="UP000235145"/>
    </source>
</evidence>
<evidence type="ECO:0000313" key="2">
    <source>
        <dbReference type="EMBL" id="KAJ0206625.1"/>
    </source>
</evidence>
<evidence type="ECO:0000259" key="1">
    <source>
        <dbReference type="Pfam" id="PF14214"/>
    </source>
</evidence>
<dbReference type="EMBL" id="NBSK02000005">
    <property type="protein sequence ID" value="KAJ0206625.1"/>
    <property type="molecule type" value="Genomic_DNA"/>
</dbReference>
<sequence>MATTSHHLHLQCSVACYIRYMNFVGQNDIQNRLNIIARAFKIKVHAFINFLKEDKTFGDIDVCNLLSFCLDFLLKFVNYCSCLSFSCIDFYTVEFQKRGLMHCHALLWVALPSKIHKSGDIDKYITTDLPDPTLEPALYRTVTTCMFHSPCGWLKSGAQCMQDNKCKKNGSPNHSILSQVLMRMGAFITKDVLPCIEFYIVVYASIMAIWYHTTNVCAVVYVQINIEHCGWNMMIGELRYIASSSSVPPVVVDDIKCFHDGRLICLHEDAWRIHNFSIHKCHPLFQVLVIHLEGICNVPEYPRKYQWDATAKGWIYKAITENMITTNTDACEALGLTNDDKEWLTTFNEVATWATSPELRSFFCHLLLFYEVVNPLLLWEITKSKMGYDITYAYSCDTSYSNTIVHATIIEQHILLEIQRILLASMPSKTLTDFGLPISSPSVISMIRSRLMLSETNYNT</sequence>
<feature type="domain" description="Helitron helicase-like" evidence="1">
    <location>
        <begin position="26"/>
        <end position="107"/>
    </location>
</feature>
<dbReference type="Pfam" id="PF14214">
    <property type="entry name" value="Helitron_like_N"/>
    <property type="match status" value="1"/>
</dbReference>
<gene>
    <name evidence="2" type="ORF">LSAT_V11C500266030</name>
</gene>
<keyword evidence="3" id="KW-1185">Reference proteome</keyword>
<accession>A0A9R1VKQ0</accession>
<protein>
    <recommendedName>
        <fullName evidence="1">Helitron helicase-like domain-containing protein</fullName>
    </recommendedName>
</protein>